<dbReference type="RefSeq" id="WP_158767390.1">
    <property type="nucleotide sequence ID" value="NZ_CP047045.1"/>
</dbReference>
<evidence type="ECO:0000313" key="2">
    <source>
        <dbReference type="Proteomes" id="UP000431269"/>
    </source>
</evidence>
<dbReference type="KEGG" id="tsv:DSM104635_03471"/>
<evidence type="ECO:0000313" key="1">
    <source>
        <dbReference type="EMBL" id="QGZ96611.1"/>
    </source>
</evidence>
<accession>A0A6I6MR09</accession>
<name>A0A6I6MR09_9CAUL</name>
<gene>
    <name evidence="1" type="ORF">DSM104635_03471</name>
</gene>
<dbReference type="AlphaFoldDB" id="A0A6I6MR09"/>
<dbReference type="EMBL" id="CP047045">
    <property type="protein sequence ID" value="QGZ96611.1"/>
    <property type="molecule type" value="Genomic_DNA"/>
</dbReference>
<sequence length="75" mass="8240">MSNVVHFMQAEDRKALEVMQSLLAYAQRELGDLKTPQPQLAAVVNNALQLSSVILGEHGSGQEIPTHRARGLFDL</sequence>
<dbReference type="Proteomes" id="UP000431269">
    <property type="component" value="Chromosome"/>
</dbReference>
<keyword evidence="2" id="KW-1185">Reference proteome</keyword>
<organism evidence="1 2">
    <name type="scientific">Terricaulis silvestris</name>
    <dbReference type="NCBI Taxonomy" id="2686094"/>
    <lineage>
        <taxon>Bacteria</taxon>
        <taxon>Pseudomonadati</taxon>
        <taxon>Pseudomonadota</taxon>
        <taxon>Alphaproteobacteria</taxon>
        <taxon>Caulobacterales</taxon>
        <taxon>Caulobacteraceae</taxon>
        <taxon>Terricaulis</taxon>
    </lineage>
</organism>
<proteinExistence type="predicted"/>
<reference evidence="2" key="1">
    <citation type="submission" date="2019-12" db="EMBL/GenBank/DDBJ databases">
        <title>Complete genome of Terracaulis silvestris 0127_4.</title>
        <authorList>
            <person name="Vieira S."/>
            <person name="Riedel T."/>
            <person name="Sproer C."/>
            <person name="Pascual J."/>
            <person name="Boedeker C."/>
            <person name="Overmann J."/>
        </authorList>
    </citation>
    <scope>NUCLEOTIDE SEQUENCE [LARGE SCALE GENOMIC DNA]</scope>
    <source>
        <strain evidence="2">0127_4</strain>
    </source>
</reference>
<protein>
    <submittedName>
        <fullName evidence="1">Uncharacterized protein</fullName>
    </submittedName>
</protein>